<keyword evidence="1" id="KW-1133">Transmembrane helix</keyword>
<feature type="transmembrane region" description="Helical" evidence="1">
    <location>
        <begin position="63"/>
        <end position="80"/>
    </location>
</feature>
<sequence>MVIYGVALLSGCFLVGKVTGSWLGAAIGVKANVGGVGISMLLLVIVCDILIKKGKLKQLSQDGIGFWNAMYIPIVVAMAAKQNVIGAIDGGWLALLAGGVATVVSYFMIPVISKLGQGTKVPAIEEPSS</sequence>
<accession>A0A1M6NQB2</accession>
<feature type="transmembrane region" description="Helical" evidence="1">
    <location>
        <begin position="92"/>
        <end position="112"/>
    </location>
</feature>
<protein>
    <submittedName>
        <fullName evidence="2">Malonate transporter, MadL subunit</fullName>
    </submittedName>
</protein>
<dbReference type="Pfam" id="PF03817">
    <property type="entry name" value="MadL"/>
    <property type="match status" value="1"/>
</dbReference>
<organism evidence="2 3">
    <name type="scientific">Malonomonas rubra DSM 5091</name>
    <dbReference type="NCBI Taxonomy" id="1122189"/>
    <lineage>
        <taxon>Bacteria</taxon>
        <taxon>Pseudomonadati</taxon>
        <taxon>Thermodesulfobacteriota</taxon>
        <taxon>Desulfuromonadia</taxon>
        <taxon>Desulfuromonadales</taxon>
        <taxon>Geopsychrobacteraceae</taxon>
        <taxon>Malonomonas</taxon>
    </lineage>
</organism>
<name>A0A1M6NQB2_MALRU</name>
<dbReference type="AlphaFoldDB" id="A0A1M6NQB2"/>
<dbReference type="EMBL" id="FQZT01000031">
    <property type="protein sequence ID" value="SHJ97931.1"/>
    <property type="molecule type" value="Genomic_DNA"/>
</dbReference>
<evidence type="ECO:0000256" key="1">
    <source>
        <dbReference type="SAM" id="Phobius"/>
    </source>
</evidence>
<feature type="transmembrane region" description="Helical" evidence="1">
    <location>
        <begin position="30"/>
        <end position="51"/>
    </location>
</feature>
<dbReference type="RefSeq" id="WP_072910173.1">
    <property type="nucleotide sequence ID" value="NZ_FQZT01000031.1"/>
</dbReference>
<dbReference type="OrthoDB" id="286752at2"/>
<dbReference type="GO" id="GO:0016020">
    <property type="term" value="C:membrane"/>
    <property type="evidence" value="ECO:0007669"/>
    <property type="project" value="InterPro"/>
</dbReference>
<dbReference type="STRING" id="1122189.SAMN02745165_03678"/>
<keyword evidence="1" id="KW-0812">Transmembrane</keyword>
<evidence type="ECO:0000313" key="3">
    <source>
        <dbReference type="Proteomes" id="UP000184171"/>
    </source>
</evidence>
<reference evidence="2 3" key="1">
    <citation type="submission" date="2016-11" db="EMBL/GenBank/DDBJ databases">
        <authorList>
            <person name="Jaros S."/>
            <person name="Januszkiewicz K."/>
            <person name="Wedrychowicz H."/>
        </authorList>
    </citation>
    <scope>NUCLEOTIDE SEQUENCE [LARGE SCALE GENOMIC DNA]</scope>
    <source>
        <strain evidence="2 3">DSM 5091</strain>
    </source>
</reference>
<evidence type="ECO:0000313" key="2">
    <source>
        <dbReference type="EMBL" id="SHJ97931.1"/>
    </source>
</evidence>
<dbReference type="Proteomes" id="UP000184171">
    <property type="component" value="Unassembled WGS sequence"/>
</dbReference>
<dbReference type="NCBIfam" id="TIGR00807">
    <property type="entry name" value="malonate_madL"/>
    <property type="match status" value="1"/>
</dbReference>
<gene>
    <name evidence="2" type="ORF">SAMN02745165_03678</name>
</gene>
<proteinExistence type="predicted"/>
<keyword evidence="3" id="KW-1185">Reference proteome</keyword>
<keyword evidence="1" id="KW-0472">Membrane</keyword>
<dbReference type="InterPro" id="IPR004690">
    <property type="entry name" value="Maln_transptMadL"/>
</dbReference>